<comment type="caution">
    <text evidence="2">The sequence shown here is derived from an EMBL/GenBank/DDBJ whole genome shotgun (WGS) entry which is preliminary data.</text>
</comment>
<evidence type="ECO:0000313" key="2">
    <source>
        <dbReference type="EMBL" id="KAJ6643692.1"/>
    </source>
</evidence>
<feature type="chain" id="PRO_5040484412" evidence="1">
    <location>
        <begin position="20"/>
        <end position="145"/>
    </location>
</feature>
<dbReference type="EMBL" id="WJQU01000002">
    <property type="protein sequence ID" value="KAJ6643692.1"/>
    <property type="molecule type" value="Genomic_DNA"/>
</dbReference>
<dbReference type="AlphaFoldDB" id="A0A9Q0S366"/>
<evidence type="ECO:0000313" key="3">
    <source>
        <dbReference type="Proteomes" id="UP001151699"/>
    </source>
</evidence>
<protein>
    <submittedName>
        <fullName evidence="2">Uncharacterized protein</fullName>
    </submittedName>
</protein>
<keyword evidence="1" id="KW-0732">Signal</keyword>
<accession>A0A9Q0S366</accession>
<proteinExistence type="predicted"/>
<feature type="signal peptide" evidence="1">
    <location>
        <begin position="1"/>
        <end position="19"/>
    </location>
</feature>
<sequence>MKIIFLTCLFLTFVAGITGLVGPTNPTASNSSGVGDTPALEDVFPLDTVRDILQAVQEFVAGLVKAANAVVNDKSITGTLTSSINKLQALLLKLVKAIVSIVARIITDFGVGGKLVSTLTGLLGVTAPLTGAFSGLGETLGGVLG</sequence>
<gene>
    <name evidence="2" type="ORF">Bhyg_08657</name>
</gene>
<dbReference type="Proteomes" id="UP001151699">
    <property type="component" value="Chromosome B"/>
</dbReference>
<evidence type="ECO:0000256" key="1">
    <source>
        <dbReference type="SAM" id="SignalP"/>
    </source>
</evidence>
<reference evidence="2" key="1">
    <citation type="submission" date="2022-07" db="EMBL/GenBank/DDBJ databases">
        <authorList>
            <person name="Trinca V."/>
            <person name="Uliana J.V.C."/>
            <person name="Torres T.T."/>
            <person name="Ward R.J."/>
            <person name="Monesi N."/>
        </authorList>
    </citation>
    <scope>NUCLEOTIDE SEQUENCE</scope>
    <source>
        <strain evidence="2">HSMRA1968</strain>
        <tissue evidence="2">Whole embryos</tissue>
    </source>
</reference>
<name>A0A9Q0S366_9DIPT</name>
<organism evidence="2 3">
    <name type="scientific">Pseudolycoriella hygida</name>
    <dbReference type="NCBI Taxonomy" id="35572"/>
    <lineage>
        <taxon>Eukaryota</taxon>
        <taxon>Metazoa</taxon>
        <taxon>Ecdysozoa</taxon>
        <taxon>Arthropoda</taxon>
        <taxon>Hexapoda</taxon>
        <taxon>Insecta</taxon>
        <taxon>Pterygota</taxon>
        <taxon>Neoptera</taxon>
        <taxon>Endopterygota</taxon>
        <taxon>Diptera</taxon>
        <taxon>Nematocera</taxon>
        <taxon>Sciaroidea</taxon>
        <taxon>Sciaridae</taxon>
        <taxon>Pseudolycoriella</taxon>
    </lineage>
</organism>
<keyword evidence="3" id="KW-1185">Reference proteome</keyword>